<dbReference type="AlphaFoldDB" id="A0A3M9NLW8"/>
<accession>A0A3M9NLW8</accession>
<feature type="transmembrane region" description="Helical" evidence="5">
    <location>
        <begin position="195"/>
        <end position="212"/>
    </location>
</feature>
<dbReference type="InterPro" id="IPR011547">
    <property type="entry name" value="SLC26A/SulP_dom"/>
</dbReference>
<evidence type="ECO:0000259" key="6">
    <source>
        <dbReference type="PROSITE" id="PS50801"/>
    </source>
</evidence>
<comment type="caution">
    <text evidence="7">The sequence shown here is derived from an EMBL/GenBank/DDBJ whole genome shotgun (WGS) entry which is preliminary data.</text>
</comment>
<dbReference type="Gene3D" id="3.30.750.24">
    <property type="entry name" value="STAS domain"/>
    <property type="match status" value="1"/>
</dbReference>
<feature type="transmembrane region" description="Helical" evidence="5">
    <location>
        <begin position="22"/>
        <end position="43"/>
    </location>
</feature>
<name>A0A3M9NLW8_9BACT</name>
<dbReference type="Pfam" id="PF01740">
    <property type="entry name" value="STAS"/>
    <property type="match status" value="1"/>
</dbReference>
<feature type="transmembrane region" description="Helical" evidence="5">
    <location>
        <begin position="317"/>
        <end position="335"/>
    </location>
</feature>
<dbReference type="Pfam" id="PF00916">
    <property type="entry name" value="Sulfate_transp"/>
    <property type="match status" value="1"/>
</dbReference>
<dbReference type="PROSITE" id="PS50801">
    <property type="entry name" value="STAS"/>
    <property type="match status" value="1"/>
</dbReference>
<dbReference type="OrthoDB" id="9771198at2"/>
<dbReference type="PANTHER" id="PTHR11814">
    <property type="entry name" value="SULFATE TRANSPORTER"/>
    <property type="match status" value="1"/>
</dbReference>
<dbReference type="InterPro" id="IPR002645">
    <property type="entry name" value="STAS_dom"/>
</dbReference>
<dbReference type="InterPro" id="IPR036513">
    <property type="entry name" value="STAS_dom_sf"/>
</dbReference>
<keyword evidence="2 5" id="KW-0812">Transmembrane</keyword>
<dbReference type="Proteomes" id="UP000267223">
    <property type="component" value="Unassembled WGS sequence"/>
</dbReference>
<dbReference type="SUPFAM" id="SSF52091">
    <property type="entry name" value="SpoIIaa-like"/>
    <property type="match status" value="1"/>
</dbReference>
<feature type="domain" description="STAS" evidence="6">
    <location>
        <begin position="432"/>
        <end position="544"/>
    </location>
</feature>
<evidence type="ECO:0000256" key="5">
    <source>
        <dbReference type="SAM" id="Phobius"/>
    </source>
</evidence>
<proteinExistence type="predicted"/>
<evidence type="ECO:0000256" key="2">
    <source>
        <dbReference type="ARBA" id="ARBA00022692"/>
    </source>
</evidence>
<organism evidence="7 8">
    <name type="scientific">Hanamia caeni</name>
    <dbReference type="NCBI Taxonomy" id="2294116"/>
    <lineage>
        <taxon>Bacteria</taxon>
        <taxon>Pseudomonadati</taxon>
        <taxon>Bacteroidota</taxon>
        <taxon>Chitinophagia</taxon>
        <taxon>Chitinophagales</taxon>
        <taxon>Chitinophagaceae</taxon>
        <taxon>Hanamia</taxon>
    </lineage>
</organism>
<dbReference type="GO" id="GO:0055085">
    <property type="term" value="P:transmembrane transport"/>
    <property type="evidence" value="ECO:0007669"/>
    <property type="project" value="InterPro"/>
</dbReference>
<keyword evidence="3 5" id="KW-1133">Transmembrane helix</keyword>
<feature type="transmembrane region" description="Helical" evidence="5">
    <location>
        <begin position="379"/>
        <end position="406"/>
    </location>
</feature>
<gene>
    <name evidence="7" type="ORF">EFY79_03775</name>
</gene>
<dbReference type="InterPro" id="IPR001902">
    <property type="entry name" value="SLC26A/SulP_fam"/>
</dbReference>
<feature type="transmembrane region" description="Helical" evidence="5">
    <location>
        <begin position="342"/>
        <end position="359"/>
    </location>
</feature>
<feature type="transmembrane region" description="Helical" evidence="5">
    <location>
        <begin position="123"/>
        <end position="141"/>
    </location>
</feature>
<feature type="transmembrane region" description="Helical" evidence="5">
    <location>
        <begin position="282"/>
        <end position="305"/>
    </location>
</feature>
<dbReference type="CDD" id="cd07042">
    <property type="entry name" value="STAS_SulP_like_sulfate_transporter"/>
    <property type="match status" value="1"/>
</dbReference>
<keyword evidence="8" id="KW-1185">Reference proteome</keyword>
<evidence type="ECO:0000256" key="3">
    <source>
        <dbReference type="ARBA" id="ARBA00022989"/>
    </source>
</evidence>
<sequence>MFRPKLFDTLKNYTRKQFTNDVLAGIIVGIVALPLAIAFGIASGVTPEKGLITAVVAGFIISALGGSRVQIGGPTGAFIVIVYGIVQTYGINGLIIATFMAGIMLIILGIARAGAVIKFIPHPLIIGFTSGIALIIFSSQVKDFLGLNMGNVPADFIEKWQTYFLHIGSVNWYALLIASVTVLIIILWPKVTQKIPGSLIAILVTTAAVQFLKIPVETIGSRFGIISSSIPGPEIPHIDFATFKNLVAPAFTIAMLCAIESLLSAVVADGMISGNHRSNMELIAQGTANIFSSIFGGIPATGAIARTATNVKNGGRTPVAGIVHAITLLLILLILGKWASYIPIANLAGILIVVAYNMSEWRNFRSVLKGPKGDIAVLLITFFLTVLIDLTVAIEIGMVLAVFLFMRNMIKFSDVSILTKEIGDKEFGYDLVDGKFQLPKEVEVFEITGPLFFGAAYKFRDAMKYIKQHPKVLIIRMRHVPIIDATGIQVLKEVIGESVKNRTKIILSEVENEQVQKALKESRLLFAIGKANIAATFEKALIRAQKIVEDAKTFSEIRV</sequence>
<dbReference type="GO" id="GO:0016020">
    <property type="term" value="C:membrane"/>
    <property type="evidence" value="ECO:0007669"/>
    <property type="project" value="UniProtKB-SubCell"/>
</dbReference>
<evidence type="ECO:0000313" key="7">
    <source>
        <dbReference type="EMBL" id="RNI38789.1"/>
    </source>
</evidence>
<evidence type="ECO:0000256" key="1">
    <source>
        <dbReference type="ARBA" id="ARBA00004141"/>
    </source>
</evidence>
<evidence type="ECO:0000256" key="4">
    <source>
        <dbReference type="ARBA" id="ARBA00023136"/>
    </source>
</evidence>
<keyword evidence="4 5" id="KW-0472">Membrane</keyword>
<dbReference type="RefSeq" id="WP_123119352.1">
    <property type="nucleotide sequence ID" value="NZ_RJJR01000002.1"/>
</dbReference>
<protein>
    <submittedName>
        <fullName evidence="7">STAS domain-containing protein</fullName>
    </submittedName>
</protein>
<dbReference type="EMBL" id="RJJR01000002">
    <property type="protein sequence ID" value="RNI38789.1"/>
    <property type="molecule type" value="Genomic_DNA"/>
</dbReference>
<feature type="transmembrane region" description="Helical" evidence="5">
    <location>
        <begin position="89"/>
        <end position="111"/>
    </location>
</feature>
<reference evidence="7 8" key="1">
    <citation type="submission" date="2018-11" db="EMBL/GenBank/DDBJ databases">
        <title>Draft genome sequence of Ferruginibacter sp. BO-59.</title>
        <authorList>
            <person name="Im W.T."/>
        </authorList>
    </citation>
    <scope>NUCLEOTIDE SEQUENCE [LARGE SCALE GENOMIC DNA]</scope>
    <source>
        <strain evidence="7 8">BO-59</strain>
    </source>
</reference>
<feature type="transmembrane region" description="Helical" evidence="5">
    <location>
        <begin position="246"/>
        <end position="270"/>
    </location>
</feature>
<feature type="transmembrane region" description="Helical" evidence="5">
    <location>
        <begin position="170"/>
        <end position="188"/>
    </location>
</feature>
<comment type="subcellular location">
    <subcellularLocation>
        <location evidence="1">Membrane</location>
        <topology evidence="1">Multi-pass membrane protein</topology>
    </subcellularLocation>
</comment>
<evidence type="ECO:0000313" key="8">
    <source>
        <dbReference type="Proteomes" id="UP000267223"/>
    </source>
</evidence>